<dbReference type="PANTHER" id="PTHR11210">
    <property type="entry name" value="RING BOX"/>
    <property type="match status" value="1"/>
</dbReference>
<dbReference type="Proteomes" id="UP000694720">
    <property type="component" value="Unplaced"/>
</dbReference>
<dbReference type="CDD" id="cd16456">
    <property type="entry name" value="RING-H2_APC11"/>
    <property type="match status" value="1"/>
</dbReference>
<dbReference type="SMR" id="A0A8D0VGV1"/>
<evidence type="ECO:0000256" key="4">
    <source>
        <dbReference type="ARBA" id="ARBA00013928"/>
    </source>
</evidence>
<evidence type="ECO:0000256" key="8">
    <source>
        <dbReference type="ARBA" id="ARBA00022776"/>
    </source>
</evidence>
<dbReference type="GO" id="GO:0097602">
    <property type="term" value="F:cullin family protein binding"/>
    <property type="evidence" value="ECO:0007669"/>
    <property type="project" value="InterPro"/>
</dbReference>
<feature type="compositionally biased region" description="Low complexity" evidence="17">
    <location>
        <begin position="85"/>
        <end position="98"/>
    </location>
</feature>
<dbReference type="Ensembl" id="ENSSSCT00030013367.1">
    <property type="protein sequence ID" value="ENSSSCP00030006008.1"/>
    <property type="gene ID" value="ENSSSCG00030009769.1"/>
</dbReference>
<feature type="compositionally biased region" description="Basic residues" evidence="17">
    <location>
        <begin position="99"/>
        <end position="108"/>
    </location>
</feature>
<name>A0A8D0VGV1_PIG</name>
<evidence type="ECO:0000256" key="11">
    <source>
        <dbReference type="ARBA" id="ARBA00023242"/>
    </source>
</evidence>
<comment type="function">
    <text evidence="13">Together with the cullin protein ANAPC2, constitutes the catalytic component of the anaphase promoting complex/cyclosome (APC/C), a cell cycle-regulated E3 ubiquitin ligase that controls progression through mitosis and the G1 phase of the cell cycle. The APC/C complex acts by mediating ubiquitination and subsequent degradation of target proteins: it mainly mediates the formation of 'Lys-11'-linked polyubiquitin chains and, to a lower extent, the formation of 'Lys-48'- and 'Lys-63'-linked polyubiquitin chains. The APC/C complex catalyzes assembly of branched 'Lys-11'-/'Lys-48'-linked branched ubiquitin chains on target proteins. May recruit the E2 ubiquitin-conjugating enzymes to the complex.</text>
</comment>
<evidence type="ECO:0000256" key="15">
    <source>
        <dbReference type="ARBA" id="ARBA00078349"/>
    </source>
</evidence>
<feature type="compositionally biased region" description="Pro residues" evidence="17">
    <location>
        <begin position="20"/>
        <end position="38"/>
    </location>
</feature>
<keyword evidence="5" id="KW-0132">Cell division</keyword>
<dbReference type="GO" id="GO:0008270">
    <property type="term" value="F:zinc ion binding"/>
    <property type="evidence" value="ECO:0007669"/>
    <property type="project" value="UniProtKB-KW"/>
</dbReference>
<reference evidence="19" key="1">
    <citation type="submission" date="2025-05" db="UniProtKB">
        <authorList>
            <consortium name="Ensembl"/>
        </authorList>
    </citation>
    <scope>IDENTIFICATION</scope>
</reference>
<evidence type="ECO:0000256" key="13">
    <source>
        <dbReference type="ARBA" id="ARBA00054113"/>
    </source>
</evidence>
<dbReference type="InterPro" id="IPR051031">
    <property type="entry name" value="RING-box_E3_Ubiquitin_Ligase"/>
</dbReference>
<comment type="subcellular location">
    <subcellularLocation>
        <location evidence="1">Nucleus</location>
    </subcellularLocation>
</comment>
<dbReference type="GO" id="GO:0031145">
    <property type="term" value="P:anaphase-promoting complex-dependent catabolic process"/>
    <property type="evidence" value="ECO:0007669"/>
    <property type="project" value="InterPro"/>
</dbReference>
<dbReference type="Proteomes" id="UP000694570">
    <property type="component" value="Unplaced"/>
</dbReference>
<dbReference type="PROSITE" id="PS50089">
    <property type="entry name" value="ZF_RING_2"/>
    <property type="match status" value="1"/>
</dbReference>
<evidence type="ECO:0000256" key="12">
    <source>
        <dbReference type="ARBA" id="ARBA00023306"/>
    </source>
</evidence>
<dbReference type="Gene3D" id="3.30.40.10">
    <property type="entry name" value="Zinc/RING finger domain, C3HC4 (zinc finger)"/>
    <property type="match status" value="1"/>
</dbReference>
<evidence type="ECO:0000256" key="6">
    <source>
        <dbReference type="ARBA" id="ARBA00022723"/>
    </source>
</evidence>
<keyword evidence="8" id="KW-0498">Mitosis</keyword>
<feature type="region of interest" description="Disordered" evidence="17">
    <location>
        <begin position="85"/>
        <end position="119"/>
    </location>
</feature>
<dbReference type="GO" id="GO:0061630">
    <property type="term" value="F:ubiquitin protein ligase activity"/>
    <property type="evidence" value="ECO:0007669"/>
    <property type="project" value="InterPro"/>
</dbReference>
<keyword evidence="7 16" id="KW-0863">Zinc-finger</keyword>
<evidence type="ECO:0000256" key="9">
    <source>
        <dbReference type="ARBA" id="ARBA00022786"/>
    </source>
</evidence>
<evidence type="ECO:0000256" key="7">
    <source>
        <dbReference type="ARBA" id="ARBA00022771"/>
    </source>
</evidence>
<protein>
    <recommendedName>
        <fullName evidence="4">Anaphase-promoting complex subunit 11</fullName>
    </recommendedName>
    <alternativeName>
        <fullName evidence="15">Cyclosome subunit 11</fullName>
    </alternativeName>
</protein>
<feature type="region of interest" description="Disordered" evidence="17">
    <location>
        <begin position="1"/>
        <end position="38"/>
    </location>
</feature>
<dbReference type="SUPFAM" id="SSF57850">
    <property type="entry name" value="RING/U-box"/>
    <property type="match status" value="1"/>
</dbReference>
<evidence type="ECO:0000256" key="1">
    <source>
        <dbReference type="ARBA" id="ARBA00004123"/>
    </source>
</evidence>
<dbReference type="GO" id="GO:0051301">
    <property type="term" value="P:cell division"/>
    <property type="evidence" value="ECO:0007669"/>
    <property type="project" value="UniProtKB-KW"/>
</dbReference>
<evidence type="ECO:0000256" key="17">
    <source>
        <dbReference type="SAM" id="MobiDB-lite"/>
    </source>
</evidence>
<keyword evidence="6" id="KW-0479">Metal-binding</keyword>
<dbReference type="InterPro" id="IPR013083">
    <property type="entry name" value="Znf_RING/FYVE/PHD"/>
</dbReference>
<feature type="domain" description="RING-type" evidence="18">
    <location>
        <begin position="361"/>
        <end position="404"/>
    </location>
</feature>
<keyword evidence="9" id="KW-0833">Ubl conjugation pathway</keyword>
<dbReference type="InterPro" id="IPR024991">
    <property type="entry name" value="RING-H2_APC11"/>
</dbReference>
<proteinExistence type="inferred from homology"/>
<dbReference type="Ensembl" id="ENSSSCT00035105176.1">
    <property type="protein sequence ID" value="ENSSSCP00035045125.1"/>
    <property type="gene ID" value="ENSSSCG00035077062.1"/>
</dbReference>
<evidence type="ECO:0000259" key="18">
    <source>
        <dbReference type="PROSITE" id="PS50089"/>
    </source>
</evidence>
<dbReference type="InterPro" id="IPR001841">
    <property type="entry name" value="Znf_RING"/>
</dbReference>
<keyword evidence="12" id="KW-0131">Cell cycle</keyword>
<evidence type="ECO:0000256" key="16">
    <source>
        <dbReference type="PROSITE-ProRule" id="PRU00175"/>
    </source>
</evidence>
<organism evidence="19 20">
    <name type="scientific">Sus scrofa</name>
    <name type="common">Pig</name>
    <dbReference type="NCBI Taxonomy" id="9823"/>
    <lineage>
        <taxon>Eukaryota</taxon>
        <taxon>Metazoa</taxon>
        <taxon>Chordata</taxon>
        <taxon>Craniata</taxon>
        <taxon>Vertebrata</taxon>
        <taxon>Euteleostomi</taxon>
        <taxon>Mammalia</taxon>
        <taxon>Eutheria</taxon>
        <taxon>Laurasiatheria</taxon>
        <taxon>Artiodactyla</taxon>
        <taxon>Suina</taxon>
        <taxon>Suidae</taxon>
        <taxon>Sus</taxon>
    </lineage>
</organism>
<feature type="region of interest" description="Disordered" evidence="17">
    <location>
        <begin position="247"/>
        <end position="269"/>
    </location>
</feature>
<comment type="subunit">
    <text evidence="14">The mammalian APC/C is composed at least of 14 distinct subunits ANAPC1, ANAPC2, CDC27/APC3, ANAPC4, ANAPC5, CDC16/APC6, ANAPC7, CDC23/APC8, ANAPC10, ANAPC11, CDC26/APC12, ANAPC13, ANAPC15 and ANAPC16 that assemble into a complex of at least 19 chains with a combined molecular mass of around 1.2 MDa; APC/C interacts with FZR1 and FBXO5. Interacts with the cullin domain of ANAPC2. Interacts with UBE2D2.</text>
</comment>
<keyword evidence="11" id="KW-0539">Nucleus</keyword>
<evidence type="ECO:0000256" key="3">
    <source>
        <dbReference type="ARBA" id="ARBA00009273"/>
    </source>
</evidence>
<evidence type="ECO:0000256" key="10">
    <source>
        <dbReference type="ARBA" id="ARBA00022833"/>
    </source>
</evidence>
<comment type="similarity">
    <text evidence="3">Belongs to the RING-box family.</text>
</comment>
<keyword evidence="10" id="KW-0862">Zinc</keyword>
<accession>A0A8D0VGV1</accession>
<comment type="pathway">
    <text evidence="2">Protein modification; protein ubiquitination.</text>
</comment>
<dbReference type="Pfam" id="PF12861">
    <property type="entry name" value="zf-ANAPC11"/>
    <property type="match status" value="1"/>
</dbReference>
<dbReference type="AlphaFoldDB" id="A0A8D0VGV1"/>
<evidence type="ECO:0000256" key="5">
    <source>
        <dbReference type="ARBA" id="ARBA00022618"/>
    </source>
</evidence>
<evidence type="ECO:0000256" key="2">
    <source>
        <dbReference type="ARBA" id="ARBA00004906"/>
    </source>
</evidence>
<evidence type="ECO:0000313" key="19">
    <source>
        <dbReference type="Ensembl" id="ENSSSCP00030006008.1"/>
    </source>
</evidence>
<dbReference type="GO" id="GO:0005680">
    <property type="term" value="C:anaphase-promoting complex"/>
    <property type="evidence" value="ECO:0007669"/>
    <property type="project" value="InterPro"/>
</dbReference>
<evidence type="ECO:0000256" key="14">
    <source>
        <dbReference type="ARBA" id="ARBA00062360"/>
    </source>
</evidence>
<sequence length="411" mass="43673">MAGRFRMGPPPRLTRAAACAPPPRPPWEPARPRPLPPPRPPRWLRFSLMMSSRDISILSAMAGAESASAGARASARRRVTSCAARPFPGLRPRSGRGLAARRRRRRGAGRGVRAGPRASAGAAEKCLSAAAVVYIPSRAGAGAANGRRVGQRVIWLVGVRPLGGAGLPPLPCPSLHVLTGSCPSPRPEPALGSAEAGGAAAQAGGLFPRVSCREGFGSPPDLDSHVPFRRTHGRILQWLTEADAPFRGRPGRSAALGDALSARSSRGPGPCPSRLADSLCCPAGGDSCPPRPSRGLGAEPLLWLPSAVAQQPHRNPGGLFPPAGSRAMKVKIKCWNGVATWLWVANDENCGICRMAFNGCCPDCKVPGDDCPLVWGQCSHCFHMHCILKWLHAQQVQQHCPMCRQEWKFKE</sequence>
<evidence type="ECO:0000313" key="20">
    <source>
        <dbReference type="Proteomes" id="UP000694570"/>
    </source>
</evidence>
<dbReference type="FunFam" id="3.30.40.10:FF:000111">
    <property type="entry name" value="Anaphase-promoting complex subunit 11"/>
    <property type="match status" value="1"/>
</dbReference>